<dbReference type="SUPFAM" id="SSF75620">
    <property type="entry name" value="Release factor"/>
    <property type="match status" value="1"/>
</dbReference>
<dbReference type="GO" id="GO:0003747">
    <property type="term" value="F:translation release factor activity"/>
    <property type="evidence" value="ECO:0007669"/>
    <property type="project" value="InterPro"/>
</dbReference>
<keyword evidence="3" id="KW-0648">Protein biosynthesis</keyword>
<evidence type="ECO:0000313" key="6">
    <source>
        <dbReference type="EMBL" id="PFH34359.1"/>
    </source>
</evidence>
<feature type="compositionally biased region" description="Basic and acidic residues" evidence="4">
    <location>
        <begin position="14"/>
        <end position="27"/>
    </location>
</feature>
<dbReference type="SMART" id="SM00937">
    <property type="entry name" value="PCRF"/>
    <property type="match status" value="1"/>
</dbReference>
<feature type="compositionally biased region" description="Low complexity" evidence="4">
    <location>
        <begin position="279"/>
        <end position="300"/>
    </location>
</feature>
<dbReference type="Gene3D" id="3.30.160.20">
    <property type="match status" value="1"/>
</dbReference>
<dbReference type="PANTHER" id="PTHR43804">
    <property type="entry name" value="LD18447P"/>
    <property type="match status" value="1"/>
</dbReference>
<feature type="compositionally biased region" description="Basic and acidic residues" evidence="4">
    <location>
        <begin position="376"/>
        <end position="400"/>
    </location>
</feature>
<dbReference type="Pfam" id="PF03462">
    <property type="entry name" value="PCRF"/>
    <property type="match status" value="1"/>
</dbReference>
<dbReference type="VEuPathDB" id="ToxoDB:BESB_075110"/>
<evidence type="ECO:0000256" key="2">
    <source>
        <dbReference type="ARBA" id="ARBA00022481"/>
    </source>
</evidence>
<dbReference type="EMBL" id="NWUJ01000007">
    <property type="protein sequence ID" value="PFH34359.1"/>
    <property type="molecule type" value="Genomic_DNA"/>
</dbReference>
<feature type="region of interest" description="Disordered" evidence="4">
    <location>
        <begin position="265"/>
        <end position="304"/>
    </location>
</feature>
<dbReference type="InterPro" id="IPR045853">
    <property type="entry name" value="Pep_chain_release_fac_I_sf"/>
</dbReference>
<dbReference type="GO" id="GO:0016787">
    <property type="term" value="F:hydrolase activity"/>
    <property type="evidence" value="ECO:0007669"/>
    <property type="project" value="UniProtKB-KW"/>
</dbReference>
<dbReference type="GO" id="GO:0005737">
    <property type="term" value="C:cytoplasm"/>
    <property type="evidence" value="ECO:0007669"/>
    <property type="project" value="UniProtKB-ARBA"/>
</dbReference>
<organism evidence="6 7">
    <name type="scientific">Besnoitia besnoiti</name>
    <name type="common">Apicomplexan protozoan</name>
    <dbReference type="NCBI Taxonomy" id="94643"/>
    <lineage>
        <taxon>Eukaryota</taxon>
        <taxon>Sar</taxon>
        <taxon>Alveolata</taxon>
        <taxon>Apicomplexa</taxon>
        <taxon>Conoidasida</taxon>
        <taxon>Coccidia</taxon>
        <taxon>Eucoccidiorida</taxon>
        <taxon>Eimeriorina</taxon>
        <taxon>Sarcocystidae</taxon>
        <taxon>Besnoitia</taxon>
    </lineage>
</organism>
<dbReference type="Gene3D" id="3.30.70.1660">
    <property type="match status" value="2"/>
</dbReference>
<dbReference type="GeneID" id="40312437"/>
<proteinExistence type="inferred from homology"/>
<feature type="region of interest" description="Disordered" evidence="4">
    <location>
        <begin position="1"/>
        <end position="44"/>
    </location>
</feature>
<keyword evidence="6" id="KW-0378">Hydrolase</keyword>
<dbReference type="STRING" id="94643.A0A2A9M8Y3"/>
<dbReference type="AlphaFoldDB" id="A0A2A9M8Y3"/>
<comment type="similarity">
    <text evidence="1">Belongs to the prokaryotic/mitochondrial release factor family.</text>
</comment>
<reference evidence="6 7" key="1">
    <citation type="submission" date="2017-09" db="EMBL/GenBank/DDBJ databases">
        <title>Genome sequencing of Besnoitia besnoiti strain Bb-Ger1.</title>
        <authorList>
            <person name="Schares G."/>
            <person name="Venepally P."/>
            <person name="Lorenzi H.A."/>
        </authorList>
    </citation>
    <scope>NUCLEOTIDE SEQUENCE [LARGE SCALE GENOMIC DNA]</scope>
    <source>
        <strain evidence="6 7">Bb-Ger1</strain>
    </source>
</reference>
<evidence type="ECO:0000259" key="5">
    <source>
        <dbReference type="PROSITE" id="PS00745"/>
    </source>
</evidence>
<name>A0A2A9M8Y3_BESBE</name>
<evidence type="ECO:0000313" key="7">
    <source>
        <dbReference type="Proteomes" id="UP000224006"/>
    </source>
</evidence>
<dbReference type="InterPro" id="IPR050057">
    <property type="entry name" value="Prokaryotic/Mito_RF"/>
</dbReference>
<dbReference type="Proteomes" id="UP000224006">
    <property type="component" value="Unassembled WGS sequence"/>
</dbReference>
<dbReference type="Pfam" id="PF00472">
    <property type="entry name" value="RF-1"/>
    <property type="match status" value="1"/>
</dbReference>
<dbReference type="PANTHER" id="PTHR43804:SF7">
    <property type="entry name" value="LD18447P"/>
    <property type="match status" value="1"/>
</dbReference>
<feature type="domain" description="Prokaryotic-type class I peptide chain release factors" evidence="5">
    <location>
        <begin position="576"/>
        <end position="592"/>
    </location>
</feature>
<dbReference type="InterPro" id="IPR005139">
    <property type="entry name" value="PCRF"/>
</dbReference>
<keyword evidence="2" id="KW-0488">Methylation</keyword>
<gene>
    <name evidence="6" type="ORF">BESB_075110</name>
</gene>
<dbReference type="OrthoDB" id="2019491at2759"/>
<evidence type="ECO:0000256" key="3">
    <source>
        <dbReference type="ARBA" id="ARBA00022917"/>
    </source>
</evidence>
<comment type="caution">
    <text evidence="6">The sequence shown here is derived from an EMBL/GenBank/DDBJ whole genome shotgun (WGS) entry which is preliminary data.</text>
</comment>
<protein>
    <submittedName>
        <fullName evidence="6">Peptidyl-tRNA hydrolase domain-containing protein</fullName>
    </submittedName>
</protein>
<evidence type="ECO:0000256" key="1">
    <source>
        <dbReference type="ARBA" id="ARBA00010835"/>
    </source>
</evidence>
<keyword evidence="7" id="KW-1185">Reference proteome</keyword>
<sequence length="718" mass="77573">MSSSFRARWPPPPARERPCRRAEESRLTRLLTRGRSGEATERRSESFRCCLSHVANPSFSSPSFGSPHLPVAPSSLQPSSAPRFCGLFPSFISLTAASPPSAAVSCTSSRSFFLSATSGASGSLRRRPRFEPRPRFPASRLAPLTSLAPSSLVAGSAKEGGRLALPSQLPLSSLPSLCRVYSAVRAPVPPACCSSPVSTLLGSSAAACLPPRGASLPRRAPISGFSAAVPRSFSPWRGQLPAQRLGAKELAVLEDLFVTIRESTFAEAPPPPSCDDEAGASLGSSSSSRSAELSAASSARRGGGGGEARPAQFALFAALFPESLLSSLEAFVNAWREKEVLTQLLADSHEALCGCDQARAAAPLSAQASDAAPQVPEEKRALKRRDELEEESLPRQAKEEERDDLPSFLTDDADWVAAHLEACRSEEVFLEEFYVTRAALRQGLAQVRDACSPQKEKKDEGKKDKQTFLLDPEEDETALQGDAVLEIQAGVGGEDAALFSRDLFGMYEAFAASRGLDAFRFLSLEAGIHRVQRVPPTEARGRMQTSATAVTVLPRSSNLEDRIDLSPPNLKIDFMRASGPGGQSVNKSETAVRITHKPTGTSVHCMRTQSQTENKSLALELLRAQLLQQLVRQAMEERGKALDAQKGSKDRSEKIRTYNFQRDVVTDHRCRMHVQGVKNFLDSSDGLLPILEVLMQSREDAQIADLLGEIKATLDLVR</sequence>
<evidence type="ECO:0000256" key="4">
    <source>
        <dbReference type="SAM" id="MobiDB-lite"/>
    </source>
</evidence>
<dbReference type="RefSeq" id="XP_029218368.1">
    <property type="nucleotide sequence ID" value="XM_029365884.1"/>
</dbReference>
<feature type="compositionally biased region" description="Basic and acidic residues" evidence="4">
    <location>
        <begin position="35"/>
        <end position="44"/>
    </location>
</feature>
<feature type="region of interest" description="Disordered" evidence="4">
    <location>
        <begin position="365"/>
        <end position="405"/>
    </location>
</feature>
<accession>A0A2A9M8Y3</accession>
<dbReference type="InterPro" id="IPR000352">
    <property type="entry name" value="Pep_chain_release_fac_I"/>
</dbReference>
<dbReference type="KEGG" id="bbes:BESB_075110"/>
<dbReference type="PROSITE" id="PS00745">
    <property type="entry name" value="RF_PROK_I"/>
    <property type="match status" value="1"/>
</dbReference>